<evidence type="ECO:0000256" key="3">
    <source>
        <dbReference type="ARBA" id="ARBA00012438"/>
    </source>
</evidence>
<name>A0A2V2ZV75_9BACI</name>
<dbReference type="GO" id="GO:0005886">
    <property type="term" value="C:plasma membrane"/>
    <property type="evidence" value="ECO:0007669"/>
    <property type="project" value="UniProtKB-SubCell"/>
</dbReference>
<dbReference type="PANTHER" id="PTHR34220">
    <property type="entry name" value="SENSOR HISTIDINE KINASE YPDA"/>
    <property type="match status" value="1"/>
</dbReference>
<dbReference type="EC" id="2.7.13.3" evidence="3"/>
<dbReference type="RefSeq" id="WP_110065577.1">
    <property type="nucleotide sequence ID" value="NZ_QGTW01000007.1"/>
</dbReference>
<sequence>MIKGSIRNKLIVLLLIATIVPFGASIVITYYHTTESLKNQAVKENSNLLYQGKVNLESYINELNGLTLSLYNNPGFINFIRDPQKENNYQAVDATRNVISTILYAEENIKRVNIAILKEDRLISASKRSTVIFSKKLRNLNREYYAKAKESPSNMYLEPIHKIKEPEDKKPKNVITLHRSLINIPSDDVLAYISLEFSPDQINNISRNLYTNGNEEFYIVSPEGELIYRSNDESEGGTNKPKWIDWVTKTDKENGTVEWKEGSFNGVMIYDQVSENSGGWYLVKRVPYTTLYESAFSVAKINIMFGAIGLLLVILATLFISFKITFPIKVLLQYIEQVEKGNLKVRFKSIGNDEIGYLGDRFKQMIDKINDLINREYKLQLENKTNQLKVLQSQVNPHFLYNALQSIGTAALKNQVPQIYSSVTRLSKIMRYSMNMEEDMVPLLKEIEHTKAYLLLQKERFGDQLQFSFKLDEEAMKILLPKMILQPIVENYFKHGFDAREKTGEIKIACRQDEFFLDIVVEDNGTGVSVTRLDEIQRNLINDQIGQKGEETNIGLKNVYVRLKLYYGDRAYLQLRNLEQGGLLVSIKLPKRMEGGKDESDNRG</sequence>
<evidence type="ECO:0000259" key="16">
    <source>
        <dbReference type="PROSITE" id="PS50885"/>
    </source>
</evidence>
<keyword evidence="9 17" id="KW-0418">Kinase</keyword>
<dbReference type="InterPro" id="IPR003660">
    <property type="entry name" value="HAMP_dom"/>
</dbReference>
<reference evidence="17 18" key="1">
    <citation type="submission" date="2018-05" db="EMBL/GenBank/DDBJ databases">
        <title>Freshwater and sediment microbial communities from various areas in North America, analyzing microbe dynamics in response to fracking.</title>
        <authorList>
            <person name="Lamendella R."/>
        </authorList>
    </citation>
    <scope>NUCLEOTIDE SEQUENCE [LARGE SCALE GENOMIC DNA]</scope>
    <source>
        <strain evidence="17 18">15_TX</strain>
    </source>
</reference>
<dbReference type="CDD" id="cd06225">
    <property type="entry name" value="HAMP"/>
    <property type="match status" value="1"/>
</dbReference>
<dbReference type="Pfam" id="PF00672">
    <property type="entry name" value="HAMP"/>
    <property type="match status" value="1"/>
</dbReference>
<evidence type="ECO:0000256" key="8">
    <source>
        <dbReference type="ARBA" id="ARBA00022741"/>
    </source>
</evidence>
<evidence type="ECO:0000256" key="1">
    <source>
        <dbReference type="ARBA" id="ARBA00000085"/>
    </source>
</evidence>
<keyword evidence="11 14" id="KW-1133">Transmembrane helix</keyword>
<dbReference type="SMART" id="SM00304">
    <property type="entry name" value="HAMP"/>
    <property type="match status" value="1"/>
</dbReference>
<proteinExistence type="predicted"/>
<dbReference type="SUPFAM" id="SSF55874">
    <property type="entry name" value="ATPase domain of HSP90 chaperone/DNA topoisomerase II/histidine kinase"/>
    <property type="match status" value="1"/>
</dbReference>
<dbReference type="InterPro" id="IPR050640">
    <property type="entry name" value="Bact_2-comp_sensor_kinase"/>
</dbReference>
<dbReference type="Gene3D" id="6.10.340.10">
    <property type="match status" value="1"/>
</dbReference>
<evidence type="ECO:0000256" key="14">
    <source>
        <dbReference type="SAM" id="Phobius"/>
    </source>
</evidence>
<keyword evidence="4" id="KW-1003">Cell membrane</keyword>
<organism evidence="17 18">
    <name type="scientific">Cytobacillus oceanisediminis</name>
    <dbReference type="NCBI Taxonomy" id="665099"/>
    <lineage>
        <taxon>Bacteria</taxon>
        <taxon>Bacillati</taxon>
        <taxon>Bacillota</taxon>
        <taxon>Bacilli</taxon>
        <taxon>Bacillales</taxon>
        <taxon>Bacillaceae</taxon>
        <taxon>Cytobacillus</taxon>
    </lineage>
</organism>
<keyword evidence="10" id="KW-0067">ATP-binding</keyword>
<evidence type="ECO:0000256" key="12">
    <source>
        <dbReference type="ARBA" id="ARBA00023012"/>
    </source>
</evidence>
<dbReference type="PANTHER" id="PTHR34220:SF11">
    <property type="entry name" value="SENSOR PROTEIN KINASE HPTS"/>
    <property type="match status" value="1"/>
</dbReference>
<evidence type="ECO:0000256" key="7">
    <source>
        <dbReference type="ARBA" id="ARBA00022692"/>
    </source>
</evidence>
<evidence type="ECO:0000313" key="17">
    <source>
        <dbReference type="EMBL" id="PWW27952.1"/>
    </source>
</evidence>
<dbReference type="PROSITE" id="PS50109">
    <property type="entry name" value="HIS_KIN"/>
    <property type="match status" value="1"/>
</dbReference>
<keyword evidence="7 14" id="KW-0812">Transmembrane</keyword>
<evidence type="ECO:0000256" key="4">
    <source>
        <dbReference type="ARBA" id="ARBA00022475"/>
    </source>
</evidence>
<evidence type="ECO:0000313" key="18">
    <source>
        <dbReference type="Proteomes" id="UP000247150"/>
    </source>
</evidence>
<evidence type="ECO:0000256" key="6">
    <source>
        <dbReference type="ARBA" id="ARBA00022679"/>
    </source>
</evidence>
<keyword evidence="6" id="KW-0808">Transferase</keyword>
<dbReference type="GO" id="GO:0005524">
    <property type="term" value="F:ATP binding"/>
    <property type="evidence" value="ECO:0007669"/>
    <property type="project" value="UniProtKB-KW"/>
</dbReference>
<accession>A0A2V2ZV75</accession>
<evidence type="ECO:0000256" key="9">
    <source>
        <dbReference type="ARBA" id="ARBA00022777"/>
    </source>
</evidence>
<keyword evidence="13 14" id="KW-0472">Membrane</keyword>
<feature type="transmembrane region" description="Helical" evidence="14">
    <location>
        <begin position="303"/>
        <end position="322"/>
    </location>
</feature>
<evidence type="ECO:0000256" key="13">
    <source>
        <dbReference type="ARBA" id="ARBA00023136"/>
    </source>
</evidence>
<dbReference type="InterPro" id="IPR003594">
    <property type="entry name" value="HATPase_dom"/>
</dbReference>
<evidence type="ECO:0000256" key="2">
    <source>
        <dbReference type="ARBA" id="ARBA00004651"/>
    </source>
</evidence>
<dbReference type="SUPFAM" id="SSF158472">
    <property type="entry name" value="HAMP domain-like"/>
    <property type="match status" value="1"/>
</dbReference>
<comment type="caution">
    <text evidence="17">The sequence shown here is derived from an EMBL/GenBank/DDBJ whole genome shotgun (WGS) entry which is preliminary data.</text>
</comment>
<dbReference type="InterPro" id="IPR036890">
    <property type="entry name" value="HATPase_C_sf"/>
</dbReference>
<dbReference type="GO" id="GO:0000155">
    <property type="term" value="F:phosphorelay sensor kinase activity"/>
    <property type="evidence" value="ECO:0007669"/>
    <property type="project" value="InterPro"/>
</dbReference>
<dbReference type="InterPro" id="IPR010559">
    <property type="entry name" value="Sig_transdc_His_kin_internal"/>
</dbReference>
<comment type="catalytic activity">
    <reaction evidence="1">
        <text>ATP + protein L-histidine = ADP + protein N-phospho-L-histidine.</text>
        <dbReference type="EC" id="2.7.13.3"/>
    </reaction>
</comment>
<gene>
    <name evidence="17" type="ORF">DFO73_107267</name>
</gene>
<evidence type="ECO:0000256" key="5">
    <source>
        <dbReference type="ARBA" id="ARBA00022553"/>
    </source>
</evidence>
<protein>
    <recommendedName>
        <fullName evidence="3">histidine kinase</fullName>
        <ecNumber evidence="3">2.7.13.3</ecNumber>
    </recommendedName>
</protein>
<feature type="domain" description="HAMP" evidence="16">
    <location>
        <begin position="322"/>
        <end position="374"/>
    </location>
</feature>
<keyword evidence="8" id="KW-0547">Nucleotide-binding</keyword>
<dbReference type="Gene3D" id="3.30.565.10">
    <property type="entry name" value="Histidine kinase-like ATPase, C-terminal domain"/>
    <property type="match status" value="1"/>
</dbReference>
<keyword evidence="5" id="KW-0597">Phosphoprotein</keyword>
<feature type="transmembrane region" description="Helical" evidence="14">
    <location>
        <begin position="12"/>
        <end position="31"/>
    </location>
</feature>
<comment type="subcellular location">
    <subcellularLocation>
        <location evidence="2">Cell membrane</location>
        <topology evidence="2">Multi-pass membrane protein</topology>
    </subcellularLocation>
</comment>
<dbReference type="InterPro" id="IPR005467">
    <property type="entry name" value="His_kinase_dom"/>
</dbReference>
<evidence type="ECO:0000256" key="11">
    <source>
        <dbReference type="ARBA" id="ARBA00022989"/>
    </source>
</evidence>
<dbReference type="AlphaFoldDB" id="A0A2V2ZV75"/>
<dbReference type="Pfam" id="PF02518">
    <property type="entry name" value="HATPase_c"/>
    <property type="match status" value="1"/>
</dbReference>
<dbReference type="OrthoDB" id="9776552at2"/>
<keyword evidence="12" id="KW-0902">Two-component regulatory system</keyword>
<dbReference type="EMBL" id="QGTW01000007">
    <property type="protein sequence ID" value="PWW27952.1"/>
    <property type="molecule type" value="Genomic_DNA"/>
</dbReference>
<dbReference type="Pfam" id="PF06580">
    <property type="entry name" value="His_kinase"/>
    <property type="match status" value="1"/>
</dbReference>
<evidence type="ECO:0000259" key="15">
    <source>
        <dbReference type="PROSITE" id="PS50109"/>
    </source>
</evidence>
<dbReference type="Proteomes" id="UP000247150">
    <property type="component" value="Unassembled WGS sequence"/>
</dbReference>
<evidence type="ECO:0000256" key="10">
    <source>
        <dbReference type="ARBA" id="ARBA00022840"/>
    </source>
</evidence>
<dbReference type="PROSITE" id="PS50885">
    <property type="entry name" value="HAMP"/>
    <property type="match status" value="1"/>
</dbReference>
<feature type="domain" description="Histidine kinase" evidence="15">
    <location>
        <begin position="372"/>
        <end position="593"/>
    </location>
</feature>